<name>A0A814X6Q7_9BILA</name>
<keyword evidence="2" id="KW-1185">Reference proteome</keyword>
<gene>
    <name evidence="1" type="ORF">QVE165_LOCUS26430</name>
</gene>
<comment type="caution">
    <text evidence="1">The sequence shown here is derived from an EMBL/GenBank/DDBJ whole genome shotgun (WGS) entry which is preliminary data.</text>
</comment>
<reference evidence="1" key="1">
    <citation type="submission" date="2021-02" db="EMBL/GenBank/DDBJ databases">
        <authorList>
            <person name="Nowell W R."/>
        </authorList>
    </citation>
    <scope>NUCLEOTIDE SEQUENCE</scope>
</reference>
<dbReference type="Proteomes" id="UP000663832">
    <property type="component" value="Unassembled WGS sequence"/>
</dbReference>
<organism evidence="1 2">
    <name type="scientific">Adineta steineri</name>
    <dbReference type="NCBI Taxonomy" id="433720"/>
    <lineage>
        <taxon>Eukaryota</taxon>
        <taxon>Metazoa</taxon>
        <taxon>Spiralia</taxon>
        <taxon>Gnathifera</taxon>
        <taxon>Rotifera</taxon>
        <taxon>Eurotatoria</taxon>
        <taxon>Bdelloidea</taxon>
        <taxon>Adinetida</taxon>
        <taxon>Adinetidae</taxon>
        <taxon>Adineta</taxon>
    </lineage>
</organism>
<sequence length="175" mass="19768">MAHHIKHYLLNYPEFVGQTSANLTNINMIIGGGGVVKPDYFRNGFDLINNNDHNNIHNHLTADGAQQIYYQLKHHLTILSPLAFIISDEAENEAALNQATAIDPPDIRLVFFCSSKILSLQTYWTKGSYTFVIAGMNINLNEMDGNDFSWKLESNQILAAQEMLKDVPEKLNNFN</sequence>
<protein>
    <submittedName>
        <fullName evidence="1">Uncharacterized protein</fullName>
    </submittedName>
</protein>
<proteinExistence type="predicted"/>
<accession>A0A814X6Q7</accession>
<evidence type="ECO:0000313" key="2">
    <source>
        <dbReference type="Proteomes" id="UP000663832"/>
    </source>
</evidence>
<dbReference type="EMBL" id="CAJNOM010000196">
    <property type="protein sequence ID" value="CAF1212216.1"/>
    <property type="molecule type" value="Genomic_DNA"/>
</dbReference>
<evidence type="ECO:0000313" key="1">
    <source>
        <dbReference type="EMBL" id="CAF1212216.1"/>
    </source>
</evidence>
<dbReference type="AlphaFoldDB" id="A0A814X6Q7"/>